<dbReference type="AlphaFoldDB" id="A0A2N7CAX0"/>
<dbReference type="Proteomes" id="UP000235405">
    <property type="component" value="Unassembled WGS sequence"/>
</dbReference>
<proteinExistence type="predicted"/>
<accession>A0A2N7CAX0</accession>
<dbReference type="EMBL" id="MCSW01000203">
    <property type="protein sequence ID" value="PMF18741.1"/>
    <property type="molecule type" value="Genomic_DNA"/>
</dbReference>
<name>A0A2N7CAX0_VIBSP</name>
<gene>
    <name evidence="1" type="ORF">BCV19_15170</name>
</gene>
<sequence>MTTDSPNSHPELIPFNLPNIPFKVIDPTSLPDTYRKAFEEFLTGSSAPHPIYAYQHDYERFILLIEKGRIEIKAC</sequence>
<organism evidence="1 2">
    <name type="scientific">Vibrio splendidus</name>
    <dbReference type="NCBI Taxonomy" id="29497"/>
    <lineage>
        <taxon>Bacteria</taxon>
        <taxon>Pseudomonadati</taxon>
        <taxon>Pseudomonadota</taxon>
        <taxon>Gammaproteobacteria</taxon>
        <taxon>Vibrionales</taxon>
        <taxon>Vibrionaceae</taxon>
        <taxon>Vibrio</taxon>
    </lineage>
</organism>
<protein>
    <submittedName>
        <fullName evidence="1">Uncharacterized protein</fullName>
    </submittedName>
</protein>
<dbReference type="RefSeq" id="WP_102483015.1">
    <property type="nucleotide sequence ID" value="NZ_MCSW01000203.1"/>
</dbReference>
<comment type="caution">
    <text evidence="1">The sequence shown here is derived from an EMBL/GenBank/DDBJ whole genome shotgun (WGS) entry which is preliminary data.</text>
</comment>
<evidence type="ECO:0000313" key="2">
    <source>
        <dbReference type="Proteomes" id="UP000235405"/>
    </source>
</evidence>
<reference evidence="2" key="1">
    <citation type="submission" date="2016-07" db="EMBL/GenBank/DDBJ databases">
        <title>Nontailed viruses are major unrecognized killers of bacteria in the ocean.</title>
        <authorList>
            <person name="Kauffman K."/>
            <person name="Hussain F."/>
            <person name="Yang J."/>
            <person name="Arevalo P."/>
            <person name="Brown J."/>
            <person name="Cutler M."/>
            <person name="Kelly L."/>
            <person name="Polz M.F."/>
        </authorList>
    </citation>
    <scope>NUCLEOTIDE SEQUENCE [LARGE SCALE GENOMIC DNA]</scope>
    <source>
        <strain evidence="2">10N.286.54.F3</strain>
    </source>
</reference>
<evidence type="ECO:0000313" key="1">
    <source>
        <dbReference type="EMBL" id="PMF18741.1"/>
    </source>
</evidence>